<evidence type="ECO:0000313" key="4">
    <source>
        <dbReference type="Proteomes" id="UP000295008"/>
    </source>
</evidence>
<dbReference type="PANTHER" id="PTHR39200">
    <property type="entry name" value="HYPOTHETICAL EXPORTED PROTEIN"/>
    <property type="match status" value="1"/>
</dbReference>
<dbReference type="OrthoDB" id="1730007at2"/>
<dbReference type="PANTHER" id="PTHR39200:SF1">
    <property type="entry name" value="AUTO-TRANSPORTER ADHESIN HEAD GIN DOMAIN-CONTAINING PROTEIN-RELATED"/>
    <property type="match status" value="1"/>
</dbReference>
<dbReference type="Proteomes" id="UP000295008">
    <property type="component" value="Unassembled WGS sequence"/>
</dbReference>
<keyword evidence="4" id="KW-1185">Reference proteome</keyword>
<dbReference type="EMBL" id="SLUN01000013">
    <property type="protein sequence ID" value="TCL68516.1"/>
    <property type="molecule type" value="Genomic_DNA"/>
</dbReference>
<dbReference type="AlphaFoldDB" id="A0A4R1RQD6"/>
<protein>
    <submittedName>
        <fullName evidence="3">Putative autotransporter adhesin-like protein</fullName>
    </submittedName>
</protein>
<feature type="domain" description="Putative auto-transporter adhesin head GIN" evidence="2">
    <location>
        <begin position="58"/>
        <end position="236"/>
    </location>
</feature>
<organism evidence="3 4">
    <name type="scientific">Hydrogenispora ethanolica</name>
    <dbReference type="NCBI Taxonomy" id="1082276"/>
    <lineage>
        <taxon>Bacteria</taxon>
        <taxon>Bacillati</taxon>
        <taxon>Bacillota</taxon>
        <taxon>Hydrogenispora</taxon>
    </lineage>
</organism>
<gene>
    <name evidence="3" type="ORF">EDC14_101356</name>
</gene>
<evidence type="ECO:0000313" key="3">
    <source>
        <dbReference type="EMBL" id="TCL68516.1"/>
    </source>
</evidence>
<dbReference type="Pfam" id="PF10988">
    <property type="entry name" value="DUF2807"/>
    <property type="match status" value="1"/>
</dbReference>
<dbReference type="Gene3D" id="2.160.20.120">
    <property type="match status" value="1"/>
</dbReference>
<dbReference type="InterPro" id="IPR021255">
    <property type="entry name" value="DUF2807"/>
</dbReference>
<feature type="region of interest" description="Disordered" evidence="1">
    <location>
        <begin position="227"/>
        <end position="252"/>
    </location>
</feature>
<proteinExistence type="predicted"/>
<evidence type="ECO:0000259" key="2">
    <source>
        <dbReference type="Pfam" id="PF10988"/>
    </source>
</evidence>
<evidence type="ECO:0000256" key="1">
    <source>
        <dbReference type="SAM" id="MobiDB-lite"/>
    </source>
</evidence>
<sequence>MQGMKNGFLTILIIFLIAMSYLQTAPAGELPDVSAWFRHVQGSGKIVQEQRNVPELAGVQLDGGGTLYLRQGEKQRVEVATDDNLLSLLRTRVDGDGVLHVGFEAGSVNPTQLEIFVTARQIRSLKIAGSGKVLGQGKIGGEDLKLIIAGSGNMALDLDLKQLDSDISGSGNLALSGRADTQRVRISGSGSVNALELESQSAKIDVSGSGDCNVRVRDELQAHISGSGKVQYQGQPRLDTHVSGSGKILSIP</sequence>
<accession>A0A4R1RQD6</accession>
<name>A0A4R1RQD6_HYDET</name>
<reference evidence="3 4" key="1">
    <citation type="submission" date="2019-03" db="EMBL/GenBank/DDBJ databases">
        <title>Genomic Encyclopedia of Type Strains, Phase IV (KMG-IV): sequencing the most valuable type-strain genomes for metagenomic binning, comparative biology and taxonomic classification.</title>
        <authorList>
            <person name="Goeker M."/>
        </authorList>
    </citation>
    <scope>NUCLEOTIDE SEQUENCE [LARGE SCALE GENOMIC DNA]</scope>
    <source>
        <strain evidence="3 4">LX-B</strain>
    </source>
</reference>
<comment type="caution">
    <text evidence="3">The sequence shown here is derived from an EMBL/GenBank/DDBJ whole genome shotgun (WGS) entry which is preliminary data.</text>
</comment>